<dbReference type="PANTHER" id="PTHR30222:SF12">
    <property type="entry name" value="NORSPERMIDINE SENSOR"/>
    <property type="match status" value="1"/>
</dbReference>
<dbReference type="InterPro" id="IPR006059">
    <property type="entry name" value="SBP"/>
</dbReference>
<keyword evidence="4" id="KW-0574">Periplasm</keyword>
<evidence type="ECO:0000256" key="5">
    <source>
        <dbReference type="SAM" id="SignalP"/>
    </source>
</evidence>
<reference evidence="6 7" key="1">
    <citation type="submission" date="2016-10" db="EMBL/GenBank/DDBJ databases">
        <authorList>
            <person name="de Groot N.N."/>
        </authorList>
    </citation>
    <scope>NUCLEOTIDE SEQUENCE [LARGE SCALE GENOMIC DNA]</scope>
    <source>
        <strain evidence="6 7">LMG 2247</strain>
    </source>
</reference>
<dbReference type="PRINTS" id="PR00909">
    <property type="entry name" value="SPERMDNBNDNG"/>
</dbReference>
<accession>A0A1G7WYQ5</accession>
<keyword evidence="3 5" id="KW-0732">Signal</keyword>
<dbReference type="GO" id="GO:0019808">
    <property type="term" value="F:polyamine binding"/>
    <property type="evidence" value="ECO:0007669"/>
    <property type="project" value="InterPro"/>
</dbReference>
<dbReference type="PANTHER" id="PTHR30222">
    <property type="entry name" value="SPERMIDINE/PUTRESCINE-BINDING PERIPLASMIC PROTEIN"/>
    <property type="match status" value="1"/>
</dbReference>
<dbReference type="AlphaFoldDB" id="A0A1G7WYQ5"/>
<dbReference type="GO" id="GO:0042597">
    <property type="term" value="C:periplasmic space"/>
    <property type="evidence" value="ECO:0007669"/>
    <property type="project" value="UniProtKB-SubCell"/>
</dbReference>
<keyword evidence="2" id="KW-0813">Transport</keyword>
<evidence type="ECO:0000256" key="4">
    <source>
        <dbReference type="ARBA" id="ARBA00022764"/>
    </source>
</evidence>
<comment type="subcellular location">
    <subcellularLocation>
        <location evidence="1">Periplasm</location>
    </subcellularLocation>
</comment>
<evidence type="ECO:0000256" key="2">
    <source>
        <dbReference type="ARBA" id="ARBA00022448"/>
    </source>
</evidence>
<dbReference type="Gene3D" id="3.40.190.10">
    <property type="entry name" value="Periplasmic binding protein-like II"/>
    <property type="match status" value="2"/>
</dbReference>
<evidence type="ECO:0000256" key="1">
    <source>
        <dbReference type="ARBA" id="ARBA00004418"/>
    </source>
</evidence>
<dbReference type="Proteomes" id="UP000199706">
    <property type="component" value="Unassembled WGS sequence"/>
</dbReference>
<feature type="chain" id="PRO_5011449576" evidence="5">
    <location>
        <begin position="20"/>
        <end position="448"/>
    </location>
</feature>
<feature type="signal peptide" evidence="5">
    <location>
        <begin position="1"/>
        <end position="19"/>
    </location>
</feature>
<evidence type="ECO:0000256" key="3">
    <source>
        <dbReference type="ARBA" id="ARBA00022729"/>
    </source>
</evidence>
<protein>
    <submittedName>
        <fullName evidence="6">Spermidine/putrescine transport system substrate-binding protein</fullName>
    </submittedName>
</protein>
<evidence type="ECO:0000313" key="6">
    <source>
        <dbReference type="EMBL" id="SDG77036.1"/>
    </source>
</evidence>
<dbReference type="InterPro" id="IPR001188">
    <property type="entry name" value="Sperm_putr-bd"/>
</dbReference>
<evidence type="ECO:0000313" key="7">
    <source>
        <dbReference type="Proteomes" id="UP000199706"/>
    </source>
</evidence>
<sequence length="448" mass="49398">MKRYLYGMACLAVSTSVWAAGEVHIGNWPDYMPPSLLTQFEKETGVKAILDVYDSDAALTQKLQAGSGGYDVAITGDYYVPILARAGLITKLDKSKLPNAANVKPEFRHPAFDPNRDYAMPYMVVITGFSYNSARVPGGRLDDSWKSFFDPVPAVRGQIGDLDAEEELYMAASWYLGQDECSENPDDAKRVLAVLEQQKPFVKTYSDDGPIDRIVSGQVIVQHVWNGAAERVEQQLPGAKFVIPKEGARMLLDNLVIPAKAKNPTAAYQFVNWMMRPEIIAQVSNAYRYNNAITGSEKYMDAALLRDPSINIPKDQVARLRPYKTCSTAALIRCRGNKRGSVDAVLCRAYSPRSSTPRLMRAAQSTSNVRSVAVSQVTPTKGLRWSNCSWRVVTLTQLRTPMKRAISGKSASMFSFPTTPIGSNELESKPLEKNHVRSASCASAATSF</sequence>
<dbReference type="OrthoDB" id="9769319at2"/>
<name>A0A1G7WYQ5_9BURK</name>
<dbReference type="EMBL" id="FNCJ01000005">
    <property type="protein sequence ID" value="SDG77036.1"/>
    <property type="molecule type" value="Genomic_DNA"/>
</dbReference>
<dbReference type="GO" id="GO:0015846">
    <property type="term" value="P:polyamine transport"/>
    <property type="evidence" value="ECO:0007669"/>
    <property type="project" value="InterPro"/>
</dbReference>
<dbReference type="SUPFAM" id="SSF53850">
    <property type="entry name" value="Periplasmic binding protein-like II"/>
    <property type="match status" value="1"/>
</dbReference>
<proteinExistence type="predicted"/>
<organism evidence="6 7">
    <name type="scientific">Paraburkholderia phenazinium</name>
    <dbReference type="NCBI Taxonomy" id="60549"/>
    <lineage>
        <taxon>Bacteria</taxon>
        <taxon>Pseudomonadati</taxon>
        <taxon>Pseudomonadota</taxon>
        <taxon>Betaproteobacteria</taxon>
        <taxon>Burkholderiales</taxon>
        <taxon>Burkholderiaceae</taxon>
        <taxon>Paraburkholderia</taxon>
    </lineage>
</organism>
<gene>
    <name evidence="6" type="ORF">SAMN05216466_105113</name>
</gene>
<dbReference type="Pfam" id="PF13416">
    <property type="entry name" value="SBP_bac_8"/>
    <property type="match status" value="1"/>
</dbReference>